<name>A0A3S8R739_9FLAO</name>
<dbReference type="KEGG" id="tsig:D6T69_08585"/>
<dbReference type="EMBL" id="CP032548">
    <property type="protein sequence ID" value="AZJ35576.1"/>
    <property type="molecule type" value="Genomic_DNA"/>
</dbReference>
<evidence type="ECO:0000313" key="4">
    <source>
        <dbReference type="Proteomes" id="UP000274593"/>
    </source>
</evidence>
<gene>
    <name evidence="3" type="ORF">D6T69_08585</name>
</gene>
<feature type="transmembrane region" description="Helical" evidence="1">
    <location>
        <begin position="21"/>
        <end position="42"/>
    </location>
</feature>
<dbReference type="Pfam" id="PF00578">
    <property type="entry name" value="AhpC-TSA"/>
    <property type="match status" value="1"/>
</dbReference>
<keyword evidence="4" id="KW-1185">Reference proteome</keyword>
<keyword evidence="1" id="KW-0812">Transmembrane</keyword>
<keyword evidence="1" id="KW-1133">Transmembrane helix</keyword>
<dbReference type="Proteomes" id="UP000274593">
    <property type="component" value="Chromosome"/>
</dbReference>
<sequence>MGYIYNVFNLKYDLNVMSKKLIKLFIFSLTLGIIIFLIYNIINKSKEIEIIEKKIKSIPEFSFNTLEKTKYTKNDLTPYLPTIFLYFNSECDMCHFEAQNISENIGRLESIQLIFISTESIKKIKVFSEQHNLNSKQNITFLSDNDNSFSTLFNVTSIPSSIIYDKQQNLIKIHKGQINQQGILNSLTSKNY</sequence>
<dbReference type="GO" id="GO:0016491">
    <property type="term" value="F:oxidoreductase activity"/>
    <property type="evidence" value="ECO:0007669"/>
    <property type="project" value="InterPro"/>
</dbReference>
<feature type="domain" description="Alkyl hydroperoxide reductase subunit C/ Thiol specific antioxidant" evidence="2">
    <location>
        <begin position="57"/>
        <end position="171"/>
    </location>
</feature>
<evidence type="ECO:0000313" key="3">
    <source>
        <dbReference type="EMBL" id="AZJ35576.1"/>
    </source>
</evidence>
<dbReference type="GO" id="GO:0016209">
    <property type="term" value="F:antioxidant activity"/>
    <property type="evidence" value="ECO:0007669"/>
    <property type="project" value="InterPro"/>
</dbReference>
<evidence type="ECO:0000259" key="2">
    <source>
        <dbReference type="Pfam" id="PF00578"/>
    </source>
</evidence>
<protein>
    <recommendedName>
        <fullName evidence="2">Alkyl hydroperoxide reductase subunit C/ Thiol specific antioxidant domain-containing protein</fullName>
    </recommendedName>
</protein>
<reference evidence="3 4" key="1">
    <citation type="submission" date="2018-09" db="EMBL/GenBank/DDBJ databases">
        <title>Insights into the microbiota of Asian seabass (Lates calcarifer) with tenacibaculosis symptoms and description of sp. nov. Tenacibaculum singaporense.</title>
        <authorList>
            <person name="Miyake S."/>
            <person name="Soh M."/>
            <person name="Azman M.N."/>
            <person name="Ngoh S.Y."/>
            <person name="Orban L."/>
        </authorList>
    </citation>
    <scope>NUCLEOTIDE SEQUENCE [LARGE SCALE GENOMIC DNA]</scope>
    <source>
        <strain evidence="3 4">DSM 106434</strain>
    </source>
</reference>
<keyword evidence="1" id="KW-0472">Membrane</keyword>
<evidence type="ECO:0000256" key="1">
    <source>
        <dbReference type="SAM" id="Phobius"/>
    </source>
</evidence>
<dbReference type="InterPro" id="IPR000866">
    <property type="entry name" value="AhpC/TSA"/>
</dbReference>
<accession>A0A3S8R739</accession>
<proteinExistence type="predicted"/>
<organism evidence="3 4">
    <name type="scientific">Tenacibaculum singaporense</name>
    <dbReference type="NCBI Taxonomy" id="2358479"/>
    <lineage>
        <taxon>Bacteria</taxon>
        <taxon>Pseudomonadati</taxon>
        <taxon>Bacteroidota</taxon>
        <taxon>Flavobacteriia</taxon>
        <taxon>Flavobacteriales</taxon>
        <taxon>Flavobacteriaceae</taxon>
        <taxon>Tenacibaculum</taxon>
    </lineage>
</organism>
<dbReference type="Gene3D" id="3.40.30.10">
    <property type="entry name" value="Glutaredoxin"/>
    <property type="match status" value="1"/>
</dbReference>
<dbReference type="InterPro" id="IPR036249">
    <property type="entry name" value="Thioredoxin-like_sf"/>
</dbReference>
<dbReference type="AlphaFoldDB" id="A0A3S8R739"/>
<dbReference type="SUPFAM" id="SSF52833">
    <property type="entry name" value="Thioredoxin-like"/>
    <property type="match status" value="1"/>
</dbReference>